<organism evidence="6 7">
    <name type="scientific">Gracilariopsis chorda</name>
    <dbReference type="NCBI Taxonomy" id="448386"/>
    <lineage>
        <taxon>Eukaryota</taxon>
        <taxon>Rhodophyta</taxon>
        <taxon>Florideophyceae</taxon>
        <taxon>Rhodymeniophycidae</taxon>
        <taxon>Gracilariales</taxon>
        <taxon>Gracilariaceae</taxon>
        <taxon>Gracilariopsis</taxon>
    </lineage>
</organism>
<dbReference type="Proteomes" id="UP000247409">
    <property type="component" value="Unassembled WGS sequence"/>
</dbReference>
<dbReference type="Gene3D" id="3.40.630.10">
    <property type="entry name" value="Zn peptidases"/>
    <property type="match status" value="1"/>
</dbReference>
<dbReference type="EMBL" id="NBIV01000001">
    <property type="protein sequence ID" value="PXF50026.1"/>
    <property type="molecule type" value="Genomic_DNA"/>
</dbReference>
<evidence type="ECO:0000313" key="6">
    <source>
        <dbReference type="EMBL" id="PXF50026.1"/>
    </source>
</evidence>
<accession>A0A2V3J6H2</accession>
<reference evidence="6 7" key="1">
    <citation type="journal article" date="2018" name="Mol. Biol. Evol.">
        <title>Analysis of the draft genome of the red seaweed Gracilariopsis chorda provides insights into genome size evolution in Rhodophyta.</title>
        <authorList>
            <person name="Lee J."/>
            <person name="Yang E.C."/>
            <person name="Graf L."/>
            <person name="Yang J.H."/>
            <person name="Qiu H."/>
            <person name="Zel Zion U."/>
            <person name="Chan C.X."/>
            <person name="Stephens T.G."/>
            <person name="Weber A.P.M."/>
            <person name="Boo G.H."/>
            <person name="Boo S.M."/>
            <person name="Kim K.M."/>
            <person name="Shin Y."/>
            <person name="Jung M."/>
            <person name="Lee S.J."/>
            <person name="Yim H.S."/>
            <person name="Lee J.H."/>
            <person name="Bhattacharya D."/>
            <person name="Yoon H.S."/>
        </authorList>
    </citation>
    <scope>NUCLEOTIDE SEQUENCE [LARGE SCALE GENOMIC DNA]</scope>
    <source>
        <strain evidence="6 7">SKKU-2015</strain>
        <tissue evidence="6">Whole body</tissue>
    </source>
</reference>
<dbReference type="Pfam" id="PF00883">
    <property type="entry name" value="Peptidase_M17"/>
    <property type="match status" value="1"/>
</dbReference>
<dbReference type="PRINTS" id="PR00481">
    <property type="entry name" value="LAMNOPPTDASE"/>
</dbReference>
<dbReference type="PANTHER" id="PTHR11963:SF20">
    <property type="entry name" value="PEPTIDASE B"/>
    <property type="match status" value="1"/>
</dbReference>
<dbReference type="PANTHER" id="PTHR11963">
    <property type="entry name" value="LEUCINE AMINOPEPTIDASE-RELATED"/>
    <property type="match status" value="1"/>
</dbReference>
<keyword evidence="4" id="KW-0378">Hydrolase</keyword>
<evidence type="ECO:0000256" key="1">
    <source>
        <dbReference type="ARBA" id="ARBA00009528"/>
    </source>
</evidence>
<dbReference type="SUPFAM" id="SSF53187">
    <property type="entry name" value="Zn-dependent exopeptidases"/>
    <property type="match status" value="1"/>
</dbReference>
<dbReference type="GO" id="GO:0030145">
    <property type="term" value="F:manganese ion binding"/>
    <property type="evidence" value="ECO:0007669"/>
    <property type="project" value="InterPro"/>
</dbReference>
<gene>
    <name evidence="6" type="ORF">BWQ96_00186</name>
</gene>
<dbReference type="InterPro" id="IPR043472">
    <property type="entry name" value="Macro_dom-like"/>
</dbReference>
<dbReference type="STRING" id="448386.A0A2V3J6H2"/>
<keyword evidence="7" id="KW-1185">Reference proteome</keyword>
<dbReference type="InterPro" id="IPR048816">
    <property type="entry name" value="Peptidase_M17_N_1"/>
</dbReference>
<proteinExistence type="inferred from homology"/>
<keyword evidence="3" id="KW-0645">Protease</keyword>
<dbReference type="AlphaFoldDB" id="A0A2V3J6H2"/>
<feature type="domain" description="Cytosol aminopeptidase" evidence="5">
    <location>
        <begin position="365"/>
        <end position="372"/>
    </location>
</feature>
<keyword evidence="2 6" id="KW-0031">Aminopeptidase</keyword>
<evidence type="ECO:0000256" key="3">
    <source>
        <dbReference type="ARBA" id="ARBA00022670"/>
    </source>
</evidence>
<dbReference type="CDD" id="cd00433">
    <property type="entry name" value="Peptidase_M17"/>
    <property type="match status" value="1"/>
</dbReference>
<sequence length="516" mass="55896">MSLHRLAAFAPSVRVAVPRGNYSIPRVGRPRRRFVVLSTMTPTDPGMSAVLSANRFQTHFSEPTQATPLDIVPKADWDEYVERQTPAQKAWLKAQSNPTSPTPVPAADASIDHFVLPVKPGSIDLWRLAAAFSGLPKGNLYWINESADFDDATIELAWGLTAYAFTKYKKQEDKPEAPTCLVRRTAADSPVRASVDRALQATYMVRDMISTPAEDFGPRNLEAAVSTLAAQHAARSTSIVGQQLLQHGYPQVHRVGRAASTERAPRLIELTWNESAQRAITLVGKGVCYDTGGLSLKPTNSMVTMSKDMGGAAHVLGLAHMIMSAQLDVRLRVLIPAVENSVSSNSFRPGDILTARNGTTTLNVNSDAEGRLILADALVAATEDNPELIVDFATLTGAQRVALGPDIPGVFCDDDALADQLYSAGNRMEDIVWRLPLHQPYRKLLDTPLADIKSCSSGGLGGAITAALYLKEFVGDCTWMHIDLMAYNSTSSPGRPEGGEAMGLRAAFELIRERFS</sequence>
<dbReference type="Pfam" id="PF21337">
    <property type="entry name" value="Peptidase_M17_N_1"/>
    <property type="match status" value="1"/>
</dbReference>
<name>A0A2V3J6H2_9FLOR</name>
<protein>
    <submittedName>
        <fullName evidence="6">Putative cytosol aminopeptidase</fullName>
    </submittedName>
</protein>
<evidence type="ECO:0000259" key="5">
    <source>
        <dbReference type="PROSITE" id="PS00631"/>
    </source>
</evidence>
<dbReference type="PROSITE" id="PS00631">
    <property type="entry name" value="CYTOSOL_AP"/>
    <property type="match status" value="1"/>
</dbReference>
<dbReference type="GO" id="GO:0070006">
    <property type="term" value="F:metalloaminopeptidase activity"/>
    <property type="evidence" value="ECO:0007669"/>
    <property type="project" value="InterPro"/>
</dbReference>
<dbReference type="Gene3D" id="3.40.220.10">
    <property type="entry name" value="Leucine Aminopeptidase, subunit E, domain 1"/>
    <property type="match status" value="1"/>
</dbReference>
<evidence type="ECO:0000256" key="2">
    <source>
        <dbReference type="ARBA" id="ARBA00022438"/>
    </source>
</evidence>
<evidence type="ECO:0000313" key="7">
    <source>
        <dbReference type="Proteomes" id="UP000247409"/>
    </source>
</evidence>
<dbReference type="GO" id="GO:0005737">
    <property type="term" value="C:cytoplasm"/>
    <property type="evidence" value="ECO:0007669"/>
    <property type="project" value="InterPro"/>
</dbReference>
<dbReference type="InterPro" id="IPR011356">
    <property type="entry name" value="Leucine_aapep/pepB"/>
</dbReference>
<dbReference type="GO" id="GO:0006508">
    <property type="term" value="P:proteolysis"/>
    <property type="evidence" value="ECO:0007669"/>
    <property type="project" value="UniProtKB-KW"/>
</dbReference>
<comment type="similarity">
    <text evidence="1">Belongs to the peptidase M17 family.</text>
</comment>
<evidence type="ECO:0000256" key="4">
    <source>
        <dbReference type="ARBA" id="ARBA00022801"/>
    </source>
</evidence>
<comment type="caution">
    <text evidence="6">The sequence shown here is derived from an EMBL/GenBank/DDBJ whole genome shotgun (WGS) entry which is preliminary data.</text>
</comment>
<dbReference type="InterPro" id="IPR000819">
    <property type="entry name" value="Peptidase_M17_C"/>
</dbReference>
<dbReference type="OrthoDB" id="412814at2759"/>